<keyword evidence="6" id="KW-0862">Zinc</keyword>
<dbReference type="PROSITE" id="PS51432">
    <property type="entry name" value="AP_NUCLEASE_F2_4"/>
    <property type="match status" value="1"/>
</dbReference>
<dbReference type="GO" id="GO:0003677">
    <property type="term" value="F:DNA binding"/>
    <property type="evidence" value="ECO:0007669"/>
    <property type="project" value="InterPro"/>
</dbReference>
<keyword evidence="5" id="KW-0378">Hydrolase</keyword>
<reference evidence="10" key="1">
    <citation type="submission" date="2017-02" db="EMBL/GenBank/DDBJ databases">
        <title>Tessaracoccus aquaemaris sp. nov., isolated from the intestine of a Korean rockfish, Sebastes schlegelii, in a marine aquaculture pond.</title>
        <authorList>
            <person name="Tak E.J."/>
            <person name="Bae J.-W."/>
        </authorList>
    </citation>
    <scope>NUCLEOTIDE SEQUENCE [LARGE SCALE GENOMIC DNA]</scope>
    <source>
        <strain evidence="10">NSG39</strain>
    </source>
</reference>
<dbReference type="GO" id="GO:0006284">
    <property type="term" value="P:base-excision repair"/>
    <property type="evidence" value="ECO:0007669"/>
    <property type="project" value="TreeGrafter"/>
</dbReference>
<gene>
    <name evidence="9" type="ORF">BW730_15390</name>
</gene>
<comment type="cofactor">
    <cofactor evidence="1">
        <name>Zn(2+)</name>
        <dbReference type="ChEBI" id="CHEBI:29105"/>
    </cofactor>
</comment>
<evidence type="ECO:0000256" key="4">
    <source>
        <dbReference type="ARBA" id="ARBA00022763"/>
    </source>
</evidence>
<evidence type="ECO:0000313" key="10">
    <source>
        <dbReference type="Proteomes" id="UP000188145"/>
    </source>
</evidence>
<sequence>MTIRLGAHVSSVHPLVDAAGMGAELVQVFVGDPQSWKKPVTPYPDGAAALKSAAEADGVGIVVHSPYVLNVASTNNRIRIPSRKLLQQTITESAAVGAMGVVVHGGHVTANDDPAVGFENWRKCIDGLNLDVPIFIENTAGGANAMARTLESIERLWAAIADSPNIDKVGFCLDTCHAHAAGLELDGLVEQITAITGRLDVVHCNNSRDAAGSGADRHAGLTDGTIDPELLLSVVRAADTATILETPGDVPEHAAEIAWLREHLDL</sequence>
<dbReference type="NCBIfam" id="NF002198">
    <property type="entry name" value="PRK01060.1-3"/>
    <property type="match status" value="1"/>
</dbReference>
<keyword evidence="7" id="KW-0234">DNA repair</keyword>
<dbReference type="EMBL" id="CP019606">
    <property type="protein sequence ID" value="AQP48681.1"/>
    <property type="molecule type" value="Genomic_DNA"/>
</dbReference>
<dbReference type="InterPro" id="IPR013022">
    <property type="entry name" value="Xyl_isomerase-like_TIM-brl"/>
</dbReference>
<evidence type="ECO:0000256" key="1">
    <source>
        <dbReference type="ARBA" id="ARBA00001947"/>
    </source>
</evidence>
<keyword evidence="3" id="KW-0479">Metal-binding</keyword>
<evidence type="ECO:0000256" key="7">
    <source>
        <dbReference type="ARBA" id="ARBA00023204"/>
    </source>
</evidence>
<evidence type="ECO:0000256" key="3">
    <source>
        <dbReference type="ARBA" id="ARBA00022723"/>
    </source>
</evidence>
<protein>
    <submittedName>
        <fullName evidence="9">Deoxyribonuclease IV</fullName>
    </submittedName>
</protein>
<dbReference type="KEGG" id="tes:BW730_15390"/>
<dbReference type="STRING" id="1332264.BW730_15390"/>
<feature type="domain" description="Xylose isomerase-like TIM barrel" evidence="8">
    <location>
        <begin position="17"/>
        <end position="262"/>
    </location>
</feature>
<organism evidence="9 10">
    <name type="scientific">Tessaracoccus aquimaris</name>
    <dbReference type="NCBI Taxonomy" id="1332264"/>
    <lineage>
        <taxon>Bacteria</taxon>
        <taxon>Bacillati</taxon>
        <taxon>Actinomycetota</taxon>
        <taxon>Actinomycetes</taxon>
        <taxon>Propionibacteriales</taxon>
        <taxon>Propionibacteriaceae</taxon>
        <taxon>Tessaracoccus</taxon>
    </lineage>
</organism>
<dbReference type="SMART" id="SM00518">
    <property type="entry name" value="AP2Ec"/>
    <property type="match status" value="1"/>
</dbReference>
<dbReference type="GO" id="GO:0008081">
    <property type="term" value="F:phosphoric diester hydrolase activity"/>
    <property type="evidence" value="ECO:0007669"/>
    <property type="project" value="TreeGrafter"/>
</dbReference>
<dbReference type="SUPFAM" id="SSF51658">
    <property type="entry name" value="Xylose isomerase-like"/>
    <property type="match status" value="1"/>
</dbReference>
<evidence type="ECO:0000313" key="9">
    <source>
        <dbReference type="EMBL" id="AQP48681.1"/>
    </source>
</evidence>
<dbReference type="Gene3D" id="3.20.20.150">
    <property type="entry name" value="Divalent-metal-dependent TIM barrel enzymes"/>
    <property type="match status" value="1"/>
</dbReference>
<dbReference type="PANTHER" id="PTHR21445">
    <property type="entry name" value="ENDONUCLEASE IV ENDODEOXYRIBONUCLEASE IV"/>
    <property type="match status" value="1"/>
</dbReference>
<dbReference type="PROSITE" id="PS00730">
    <property type="entry name" value="AP_NUCLEASE_F2_2"/>
    <property type="match status" value="1"/>
</dbReference>
<dbReference type="InterPro" id="IPR018246">
    <property type="entry name" value="AP_endonuc_F2_Zn_BS"/>
</dbReference>
<dbReference type="InterPro" id="IPR001719">
    <property type="entry name" value="AP_endonuc_2"/>
</dbReference>
<dbReference type="RefSeq" id="WP_077687027.1">
    <property type="nucleotide sequence ID" value="NZ_CP019606.1"/>
</dbReference>
<keyword evidence="10" id="KW-1185">Reference proteome</keyword>
<dbReference type="Pfam" id="PF01261">
    <property type="entry name" value="AP_endonuc_2"/>
    <property type="match status" value="1"/>
</dbReference>
<dbReference type="GO" id="GO:0008270">
    <property type="term" value="F:zinc ion binding"/>
    <property type="evidence" value="ECO:0007669"/>
    <property type="project" value="InterPro"/>
</dbReference>
<dbReference type="GO" id="GO:0003906">
    <property type="term" value="F:DNA-(apurinic or apyrimidinic site) endonuclease activity"/>
    <property type="evidence" value="ECO:0007669"/>
    <property type="project" value="TreeGrafter"/>
</dbReference>
<dbReference type="OrthoDB" id="9805666at2"/>
<dbReference type="AlphaFoldDB" id="A0A1Q2CRE3"/>
<dbReference type="InterPro" id="IPR036237">
    <property type="entry name" value="Xyl_isomerase-like_sf"/>
</dbReference>
<comment type="similarity">
    <text evidence="2">Belongs to the AP endonuclease 2 family.</text>
</comment>
<dbReference type="Proteomes" id="UP000188145">
    <property type="component" value="Chromosome"/>
</dbReference>
<accession>A0A1Q2CRE3</accession>
<evidence type="ECO:0000259" key="8">
    <source>
        <dbReference type="Pfam" id="PF01261"/>
    </source>
</evidence>
<evidence type="ECO:0000256" key="2">
    <source>
        <dbReference type="ARBA" id="ARBA00005340"/>
    </source>
</evidence>
<dbReference type="PANTHER" id="PTHR21445:SF0">
    <property type="entry name" value="APURINIC-APYRIMIDINIC ENDONUCLEASE"/>
    <property type="match status" value="1"/>
</dbReference>
<name>A0A1Q2CRE3_9ACTN</name>
<keyword evidence="4" id="KW-0227">DNA damage</keyword>
<proteinExistence type="inferred from homology"/>
<evidence type="ECO:0000256" key="6">
    <source>
        <dbReference type="ARBA" id="ARBA00022833"/>
    </source>
</evidence>
<evidence type="ECO:0000256" key="5">
    <source>
        <dbReference type="ARBA" id="ARBA00022801"/>
    </source>
</evidence>